<evidence type="ECO:0000256" key="1">
    <source>
        <dbReference type="SAM" id="Phobius"/>
    </source>
</evidence>
<accession>L2GTH5</accession>
<sequence>MNDMCNRVFKSCPRKETGICSLIGKSADSIDVFTGSNSDKSYSQNFTIRYDEVLKCFRMHNVETSPLFPECAEQVVDVFCLLFWLFLIGLLVYFLLFEKNRAFLFSVPYNVYYLCKKAVCGHTHKHKRKKQRQSVKQQNDERNKEYVEMAVKESHRTKNIPKDTIVTLNDLD</sequence>
<evidence type="ECO:0000313" key="3">
    <source>
        <dbReference type="Proteomes" id="UP000011081"/>
    </source>
</evidence>
<dbReference type="VEuPathDB" id="MicrosporidiaDB:VCUG_01580"/>
<dbReference type="Proteomes" id="UP000011081">
    <property type="component" value="Unassembled WGS sequence"/>
</dbReference>
<dbReference type="EMBL" id="GL877428">
    <property type="protein sequence ID" value="ELA46961.1"/>
    <property type="molecule type" value="Genomic_DNA"/>
</dbReference>
<gene>
    <name evidence="2" type="ORF">VCUG_01580</name>
</gene>
<dbReference type="GeneID" id="19879456"/>
<reference evidence="3" key="1">
    <citation type="submission" date="2011-03" db="EMBL/GenBank/DDBJ databases">
        <title>The genome sequence of Vavraia culicis strain floridensis.</title>
        <authorList>
            <consortium name="The Broad Institute Genome Sequencing Platform"/>
            <person name="Cuomo C."/>
            <person name="Becnel J."/>
            <person name="Sanscrainte N."/>
            <person name="Young S.K."/>
            <person name="Zeng Q."/>
            <person name="Gargeya S."/>
            <person name="Fitzgerald M."/>
            <person name="Haas B."/>
            <person name="Abouelleil A."/>
            <person name="Alvarado L."/>
            <person name="Arachchi H.M."/>
            <person name="Berlin A."/>
            <person name="Chapman S.B."/>
            <person name="Gearin G."/>
            <person name="Goldberg J."/>
            <person name="Griggs A."/>
            <person name="Gujja S."/>
            <person name="Hansen M."/>
            <person name="Heiman D."/>
            <person name="Howarth C."/>
            <person name="Larimer J."/>
            <person name="Lui A."/>
            <person name="MacDonald P.J.P."/>
            <person name="McCowen C."/>
            <person name="Montmayeur A."/>
            <person name="Murphy C."/>
            <person name="Neiman D."/>
            <person name="Pearson M."/>
            <person name="Priest M."/>
            <person name="Roberts A."/>
            <person name="Saif S."/>
            <person name="Shea T."/>
            <person name="Sisk P."/>
            <person name="Stolte C."/>
            <person name="Sykes S."/>
            <person name="Wortman J."/>
            <person name="Nusbaum C."/>
            <person name="Birren B."/>
        </authorList>
    </citation>
    <scope>NUCLEOTIDE SEQUENCE [LARGE SCALE GENOMIC DNA]</scope>
    <source>
        <strain evidence="3">floridensis</strain>
    </source>
</reference>
<evidence type="ECO:0000313" key="2">
    <source>
        <dbReference type="EMBL" id="ELA46961.1"/>
    </source>
</evidence>
<dbReference type="AlphaFoldDB" id="L2GTH5"/>
<name>L2GTH5_VAVCU</name>
<dbReference type="HOGENOM" id="CLU_1556438_0_0_1"/>
<feature type="transmembrane region" description="Helical" evidence="1">
    <location>
        <begin position="75"/>
        <end position="96"/>
    </location>
</feature>
<dbReference type="InParanoid" id="L2GTH5"/>
<organism evidence="2 3">
    <name type="scientific">Vavraia culicis (isolate floridensis)</name>
    <name type="common">Microsporidian parasite</name>
    <dbReference type="NCBI Taxonomy" id="948595"/>
    <lineage>
        <taxon>Eukaryota</taxon>
        <taxon>Fungi</taxon>
        <taxon>Fungi incertae sedis</taxon>
        <taxon>Microsporidia</taxon>
        <taxon>Pleistophoridae</taxon>
        <taxon>Vavraia</taxon>
    </lineage>
</organism>
<proteinExistence type="predicted"/>
<keyword evidence="1" id="KW-1133">Transmembrane helix</keyword>
<keyword evidence="1" id="KW-0472">Membrane</keyword>
<keyword evidence="3" id="KW-1185">Reference proteome</keyword>
<keyword evidence="1" id="KW-0812">Transmembrane</keyword>
<protein>
    <submittedName>
        <fullName evidence="2">Uncharacterized protein</fullName>
    </submittedName>
</protein>
<dbReference type="RefSeq" id="XP_008074597.1">
    <property type="nucleotide sequence ID" value="XM_008076406.1"/>
</dbReference>